<protein>
    <recommendedName>
        <fullName evidence="2">Probable sensor domain-containing protein</fullName>
    </recommendedName>
</protein>
<dbReference type="AlphaFoldDB" id="A0A4P2Q4N5"/>
<dbReference type="EMBL" id="CP012670">
    <property type="protein sequence ID" value="AUX24347.1"/>
    <property type="molecule type" value="Genomic_DNA"/>
</dbReference>
<organism evidence="3 4">
    <name type="scientific">Sorangium cellulosum</name>
    <name type="common">Polyangium cellulosum</name>
    <dbReference type="NCBI Taxonomy" id="56"/>
    <lineage>
        <taxon>Bacteria</taxon>
        <taxon>Pseudomonadati</taxon>
        <taxon>Myxococcota</taxon>
        <taxon>Polyangia</taxon>
        <taxon>Polyangiales</taxon>
        <taxon>Polyangiaceae</taxon>
        <taxon>Sorangium</taxon>
    </lineage>
</organism>
<proteinExistence type="predicted"/>
<accession>A0A4P2Q4N5</accession>
<evidence type="ECO:0000259" key="2">
    <source>
        <dbReference type="Pfam" id="PF21751"/>
    </source>
</evidence>
<evidence type="ECO:0000256" key="1">
    <source>
        <dbReference type="SAM" id="MobiDB-lite"/>
    </source>
</evidence>
<feature type="domain" description="Probable sensor" evidence="2">
    <location>
        <begin position="23"/>
        <end position="119"/>
    </location>
</feature>
<dbReference type="Pfam" id="PF21751">
    <property type="entry name" value="DACNV"/>
    <property type="match status" value="1"/>
</dbReference>
<sequence>MTRIVSPEIFAEHLASQLLSSDVDPAPSKDELREMILVAFYASITKEEGRDLKFVIALVNTETLQSSQSGLDAWCPCVFTQPIDFNVTAVAKPAPAVNPNYSVIAVQSIDKSLKIVGVIRTSRNEYRQSRNEPYPTRLTPWKCLIIKSLGTGQLRVDVGFLYVASLTRGTIVDHDEYRQSRPVAVHKQLYKLASRSGLDEFDYAHVVHRTLLSLPDRGHGGIIIIQHDSEYKYLEGGYRIASGGTNLLDAVHQLGGRDLATSRIHIPAVALTLHTKETEAERQERLDFERRHREIKKELEVLRMIEDATNFAANLASVDGALVLNTNLTIASFGARILRTDDEFRVIDTLHANTEATSETRTHNPIKKTPRNASQLSSKLRLPLARISDIRCIRRWHIKRHASPEIRKPRKHLATNVAYVVISFSIYAQARIDTANFH</sequence>
<feature type="region of interest" description="Disordered" evidence="1">
    <location>
        <begin position="355"/>
        <end position="375"/>
    </location>
</feature>
<dbReference type="Proteomes" id="UP000295781">
    <property type="component" value="Chromosome"/>
</dbReference>
<evidence type="ECO:0000313" key="3">
    <source>
        <dbReference type="EMBL" id="AUX24347.1"/>
    </source>
</evidence>
<gene>
    <name evidence="3" type="ORF">SOCEGT47_048840</name>
</gene>
<evidence type="ECO:0000313" key="4">
    <source>
        <dbReference type="Proteomes" id="UP000295781"/>
    </source>
</evidence>
<name>A0A4P2Q4N5_SORCE</name>
<dbReference type="InterPro" id="IPR048551">
    <property type="entry name" value="DACNV"/>
</dbReference>
<reference evidence="3 4" key="1">
    <citation type="submission" date="2015-09" db="EMBL/GenBank/DDBJ databases">
        <title>Sorangium comparison.</title>
        <authorList>
            <person name="Zaburannyi N."/>
            <person name="Bunk B."/>
            <person name="Overmann J."/>
            <person name="Mueller R."/>
        </authorList>
    </citation>
    <scope>NUCLEOTIDE SEQUENCE [LARGE SCALE GENOMIC DNA]</scope>
    <source>
        <strain evidence="3 4">So ceGT47</strain>
    </source>
</reference>
<dbReference type="RefSeq" id="WP_129350265.1">
    <property type="nucleotide sequence ID" value="NZ_CP012670.1"/>
</dbReference>